<dbReference type="EMBL" id="CP042997">
    <property type="protein sequence ID" value="QEH35649.1"/>
    <property type="molecule type" value="Genomic_DNA"/>
</dbReference>
<dbReference type="Proteomes" id="UP000324233">
    <property type="component" value="Chromosome"/>
</dbReference>
<feature type="region of interest" description="Disordered" evidence="1">
    <location>
        <begin position="270"/>
        <end position="305"/>
    </location>
</feature>
<accession>A0A5B9W667</accession>
<dbReference type="AlphaFoldDB" id="A0A5B9W667"/>
<evidence type="ECO:0000313" key="2">
    <source>
        <dbReference type="EMBL" id="QEH35649.1"/>
    </source>
</evidence>
<organism evidence="2 3">
    <name type="scientific">Aquisphaera giovannonii</name>
    <dbReference type="NCBI Taxonomy" id="406548"/>
    <lineage>
        <taxon>Bacteria</taxon>
        <taxon>Pseudomonadati</taxon>
        <taxon>Planctomycetota</taxon>
        <taxon>Planctomycetia</taxon>
        <taxon>Isosphaerales</taxon>
        <taxon>Isosphaeraceae</taxon>
        <taxon>Aquisphaera</taxon>
    </lineage>
</organism>
<feature type="compositionally biased region" description="Pro residues" evidence="1">
    <location>
        <begin position="285"/>
        <end position="297"/>
    </location>
</feature>
<feature type="compositionally biased region" description="Low complexity" evidence="1">
    <location>
        <begin position="270"/>
        <end position="284"/>
    </location>
</feature>
<evidence type="ECO:0000256" key="1">
    <source>
        <dbReference type="SAM" id="MobiDB-lite"/>
    </source>
</evidence>
<proteinExistence type="predicted"/>
<name>A0A5B9W667_9BACT</name>
<dbReference type="RefSeq" id="WP_148595428.1">
    <property type="nucleotide sequence ID" value="NZ_CP042997.1"/>
</dbReference>
<gene>
    <name evidence="2" type="ORF">OJF2_42040</name>
</gene>
<evidence type="ECO:0000313" key="3">
    <source>
        <dbReference type="Proteomes" id="UP000324233"/>
    </source>
</evidence>
<dbReference type="OrthoDB" id="8479834at2"/>
<reference evidence="2 3" key="1">
    <citation type="submission" date="2019-08" db="EMBL/GenBank/DDBJ databases">
        <title>Deep-cultivation of Planctomycetes and their phenomic and genomic characterization uncovers novel biology.</title>
        <authorList>
            <person name="Wiegand S."/>
            <person name="Jogler M."/>
            <person name="Boedeker C."/>
            <person name="Pinto D."/>
            <person name="Vollmers J."/>
            <person name="Rivas-Marin E."/>
            <person name="Kohn T."/>
            <person name="Peeters S.H."/>
            <person name="Heuer A."/>
            <person name="Rast P."/>
            <person name="Oberbeckmann S."/>
            <person name="Bunk B."/>
            <person name="Jeske O."/>
            <person name="Meyerdierks A."/>
            <person name="Storesund J.E."/>
            <person name="Kallscheuer N."/>
            <person name="Luecker S."/>
            <person name="Lage O.M."/>
            <person name="Pohl T."/>
            <person name="Merkel B.J."/>
            <person name="Hornburger P."/>
            <person name="Mueller R.-W."/>
            <person name="Bruemmer F."/>
            <person name="Labrenz M."/>
            <person name="Spormann A.M."/>
            <person name="Op den Camp H."/>
            <person name="Overmann J."/>
            <person name="Amann R."/>
            <person name="Jetten M.S.M."/>
            <person name="Mascher T."/>
            <person name="Medema M.H."/>
            <person name="Devos D.P."/>
            <person name="Kaster A.-K."/>
            <person name="Ovreas L."/>
            <person name="Rohde M."/>
            <person name="Galperin M.Y."/>
            <person name="Jogler C."/>
        </authorList>
    </citation>
    <scope>NUCLEOTIDE SEQUENCE [LARGE SCALE GENOMIC DNA]</scope>
    <source>
        <strain evidence="2 3">OJF2</strain>
    </source>
</reference>
<sequence>MITERIREMLEACEAGTPSFPPSVLFNEGWLLRIVLDWFAEHGGDRYPLSPRPGARWFSEPWLPSAFLPRFRGDRLAEARSHADGVLGHFAIGDPGTAGLALRPDGTQLVVAEAKLYARLSAGVRNAPYYDQAARTVACMAEVLRRADRPPEAMEDLSLVILAPRARVEDGVFTWDAAHEAIRRKVRRRVEDYAGERDAWYRDWFEPTWRRLEVRCLSWEEIIEVIAFHSPEQGQVIDSFYGRCLHYNRPRIKAAFPGRTAGFPGERAQADRAANAARAAGAGPEPEPAPEAAAPPDPADRRAGLDVEAVIDAITSTPA</sequence>
<keyword evidence="3" id="KW-1185">Reference proteome</keyword>
<protein>
    <submittedName>
        <fullName evidence="2">Uncharacterized protein</fullName>
    </submittedName>
</protein>
<dbReference type="KEGG" id="agv:OJF2_42040"/>